<accession>A0A1W1CF99</accession>
<dbReference type="EMBL" id="FPHM01000084">
    <property type="protein sequence ID" value="SFV64382.1"/>
    <property type="molecule type" value="Genomic_DNA"/>
</dbReference>
<dbReference type="AlphaFoldDB" id="A0A1W1CF99"/>
<gene>
    <name evidence="1" type="ORF">MNB_SV-13-2108</name>
</gene>
<evidence type="ECO:0000313" key="1">
    <source>
        <dbReference type="EMBL" id="SFV64382.1"/>
    </source>
</evidence>
<reference evidence="1" key="1">
    <citation type="submission" date="2016-10" db="EMBL/GenBank/DDBJ databases">
        <authorList>
            <person name="de Groot N.N."/>
        </authorList>
    </citation>
    <scope>NUCLEOTIDE SEQUENCE</scope>
</reference>
<name>A0A1W1CF99_9ZZZZ</name>
<proteinExistence type="predicted"/>
<protein>
    <submittedName>
        <fullName evidence="1">Nitric oxide-responding transcriptional regulator Dnr (Crp/Fnr family)</fullName>
    </submittedName>
</protein>
<sequence length="259" mass="30412">MPTTLKIFIRYLFIITITLLLSTTLSASTRSDVKIIEESENIRLFGQEIAKDYLFYYKNPKKTALKERLYQDIETIENSIAEIATITKNQNSKNILNFLAYNKDEIKELLAKNTTRERCILMIDYGEAFLEGANSILSEHKYKFSNEENMLMTFKQIEYLLERMTKYYVASSMNLDKKNNFENLRQSILKVGMLIDDINLYNYPDNLSVEVEKMNTVWAKHKDFLYESDKLSIPNLMLSSENILKSIIKKIALYHKQNQ</sequence>
<organism evidence="1">
    <name type="scientific">hydrothermal vent metagenome</name>
    <dbReference type="NCBI Taxonomy" id="652676"/>
    <lineage>
        <taxon>unclassified sequences</taxon>
        <taxon>metagenomes</taxon>
        <taxon>ecological metagenomes</taxon>
    </lineage>
</organism>